<keyword evidence="2" id="KW-1185">Reference proteome</keyword>
<accession>A0AC61QJG2</accession>
<protein>
    <submittedName>
        <fullName evidence="1">Aminoacyl-tRNA hydrolase</fullName>
        <ecNumber evidence="1">3.1.1.29</ecNumber>
    </submittedName>
</protein>
<gene>
    <name evidence="1" type="ORF">E0946_03885</name>
</gene>
<dbReference type="EMBL" id="SMOG01000008">
    <property type="protein sequence ID" value="TDF73165.1"/>
    <property type="molecule type" value="Genomic_DNA"/>
</dbReference>
<evidence type="ECO:0000313" key="2">
    <source>
        <dbReference type="Proteomes" id="UP000294588"/>
    </source>
</evidence>
<name>A0AC61QJG2_9BACT</name>
<dbReference type="Proteomes" id="UP000294588">
    <property type="component" value="Unassembled WGS sequence"/>
</dbReference>
<comment type="caution">
    <text evidence="1">The sequence shown here is derived from an EMBL/GenBank/DDBJ whole genome shotgun (WGS) entry which is preliminary data.</text>
</comment>
<dbReference type="EC" id="3.1.1.29" evidence="1"/>
<proteinExistence type="predicted"/>
<keyword evidence="1" id="KW-0378">Hydrolase</keyword>
<sequence>MKLVLGLGNIGKDYEGTRHNIGFMCLDTWAKKHNLTFRSNQLYYFIQYKNASLIKPKTFMNRSGLALKEASLKWNCSEALIIYDDIELPLASLRVRTGGGDGGHNGIKSLLEIFPPENLKRIRIGIGRSEENPRDYVLDKFTQEELSALMPVIELACDFIDIYIDKDFYAVLDAYSIWKKTFSVNNVHGNDSPKEK</sequence>
<reference evidence="1" key="1">
    <citation type="submission" date="2019-03" db="EMBL/GenBank/DDBJ databases">
        <title>Candidatus Syntrophosphaera thermopropionivorans: a novel player in syntrophic propionate oxidation during anaerobic digestion.</title>
        <authorList>
            <person name="Dyksma S."/>
        </authorList>
    </citation>
    <scope>NUCLEOTIDE SEQUENCE</scope>
    <source>
        <strain evidence="1">W5</strain>
    </source>
</reference>
<organism evidence="1 2">
    <name type="scientific">Candidatus Syntrophosphaera thermopropionivorans</name>
    <dbReference type="NCBI Taxonomy" id="2593015"/>
    <lineage>
        <taxon>Bacteria</taxon>
        <taxon>Pseudomonadati</taxon>
        <taxon>Candidatus Cloacimonadota</taxon>
        <taxon>Candidatus Cloacimonadia</taxon>
        <taxon>Candidatus Cloacimonadales</taxon>
        <taxon>Candidatus Cloacimonadaceae</taxon>
        <taxon>Candidatus Syntrophosphaera</taxon>
    </lineage>
</organism>
<evidence type="ECO:0000313" key="1">
    <source>
        <dbReference type="EMBL" id="TDF73165.1"/>
    </source>
</evidence>